<proteinExistence type="predicted"/>
<dbReference type="EMBL" id="CP047650">
    <property type="protein sequence ID" value="QHI97343.1"/>
    <property type="molecule type" value="Genomic_DNA"/>
</dbReference>
<reference evidence="2 3" key="1">
    <citation type="submission" date="2020-01" db="EMBL/GenBank/DDBJ databases">
        <title>Genome sequencing of strain KACC 21265.</title>
        <authorList>
            <person name="Heo J."/>
            <person name="Kim S.-J."/>
            <person name="Kim J.-S."/>
            <person name="Hong S.-B."/>
            <person name="Kwon S.-W."/>
        </authorList>
    </citation>
    <scope>NUCLEOTIDE SEQUENCE [LARGE SCALE GENOMIC DNA]</scope>
    <source>
        <strain evidence="2 3">KACC 21265</strain>
    </source>
</reference>
<keyword evidence="3" id="KW-1185">Reference proteome</keyword>
<keyword evidence="1" id="KW-0732">Signal</keyword>
<name>A0A857J282_9BURK</name>
<dbReference type="RefSeq" id="WP_160550861.1">
    <property type="nucleotide sequence ID" value="NZ_CP047650.1"/>
</dbReference>
<feature type="chain" id="PRO_5032630415" evidence="1">
    <location>
        <begin position="22"/>
        <end position="155"/>
    </location>
</feature>
<gene>
    <name evidence="2" type="ORF">GT347_04715</name>
</gene>
<dbReference type="AlphaFoldDB" id="A0A857J282"/>
<accession>A0A857J282</accession>
<protein>
    <submittedName>
        <fullName evidence="2">Uncharacterized protein</fullName>
    </submittedName>
</protein>
<dbReference type="KEGG" id="xyk:GT347_04715"/>
<sequence>MKAYAVALMIFGLTQNFSTHAENMTCDGIQKSSQHKLSIKRYQSKIIEISYKSMTLDSSKYTCDLTFNRNNPESGVVWKDSPDGSALNIVDDAGNQALNIEIMQADSKHISISIDGLNSPAGHIFACGLNGYLSANIKIQSDNAACIFESKATRD</sequence>
<evidence type="ECO:0000256" key="1">
    <source>
        <dbReference type="SAM" id="SignalP"/>
    </source>
</evidence>
<organism evidence="2 3">
    <name type="scientific">Xylophilus rhododendri</name>
    <dbReference type="NCBI Taxonomy" id="2697032"/>
    <lineage>
        <taxon>Bacteria</taxon>
        <taxon>Pseudomonadati</taxon>
        <taxon>Pseudomonadota</taxon>
        <taxon>Betaproteobacteria</taxon>
        <taxon>Burkholderiales</taxon>
        <taxon>Xylophilus</taxon>
    </lineage>
</organism>
<evidence type="ECO:0000313" key="3">
    <source>
        <dbReference type="Proteomes" id="UP000464787"/>
    </source>
</evidence>
<dbReference type="Proteomes" id="UP000464787">
    <property type="component" value="Chromosome"/>
</dbReference>
<feature type="signal peptide" evidence="1">
    <location>
        <begin position="1"/>
        <end position="21"/>
    </location>
</feature>
<evidence type="ECO:0000313" key="2">
    <source>
        <dbReference type="EMBL" id="QHI97343.1"/>
    </source>
</evidence>